<protein>
    <submittedName>
        <fullName evidence="2">Integrase core domain protein</fullName>
    </submittedName>
</protein>
<feature type="domain" description="DUF5641" evidence="1">
    <location>
        <begin position="23"/>
        <end position="109"/>
    </location>
</feature>
<reference evidence="2" key="1">
    <citation type="submission" date="2020-08" db="EMBL/GenBank/DDBJ databases">
        <title>Multicomponent nature underlies the extraordinary mechanical properties of spider dragline silk.</title>
        <authorList>
            <person name="Kono N."/>
            <person name="Nakamura H."/>
            <person name="Mori M."/>
            <person name="Yoshida Y."/>
            <person name="Ohtoshi R."/>
            <person name="Malay A.D."/>
            <person name="Moran D.A.P."/>
            <person name="Tomita M."/>
            <person name="Numata K."/>
            <person name="Arakawa K."/>
        </authorList>
    </citation>
    <scope>NUCLEOTIDE SEQUENCE</scope>
</reference>
<comment type="caution">
    <text evidence="2">The sequence shown here is derived from an EMBL/GenBank/DDBJ whole genome shotgun (WGS) entry which is preliminary data.</text>
</comment>
<name>A0A8X7BJM8_TRICX</name>
<accession>A0A8X7BJM8</accession>
<dbReference type="Pfam" id="PF18701">
    <property type="entry name" value="DUF5641"/>
    <property type="match status" value="1"/>
</dbReference>
<keyword evidence="3" id="KW-1185">Reference proteome</keyword>
<dbReference type="PANTHER" id="PTHR47331:SF2">
    <property type="match status" value="1"/>
</dbReference>
<dbReference type="EMBL" id="BMAU01021418">
    <property type="protein sequence ID" value="GFY33690.1"/>
    <property type="molecule type" value="Genomic_DNA"/>
</dbReference>
<evidence type="ECO:0000313" key="2">
    <source>
        <dbReference type="EMBL" id="GFY33690.1"/>
    </source>
</evidence>
<gene>
    <name evidence="2" type="primary">D918_10182</name>
    <name evidence="2" type="ORF">TNCV_4594021</name>
</gene>
<evidence type="ECO:0000259" key="1">
    <source>
        <dbReference type="Pfam" id="PF18701"/>
    </source>
</evidence>
<dbReference type="PANTHER" id="PTHR47331">
    <property type="entry name" value="PHD-TYPE DOMAIN-CONTAINING PROTEIN"/>
    <property type="match status" value="1"/>
</dbReference>
<dbReference type="InterPro" id="IPR040676">
    <property type="entry name" value="DUF5641"/>
</dbReference>
<organism evidence="2 3">
    <name type="scientific">Trichonephila clavipes</name>
    <name type="common">Golden silk orbweaver</name>
    <name type="synonym">Nephila clavipes</name>
    <dbReference type="NCBI Taxonomy" id="2585209"/>
    <lineage>
        <taxon>Eukaryota</taxon>
        <taxon>Metazoa</taxon>
        <taxon>Ecdysozoa</taxon>
        <taxon>Arthropoda</taxon>
        <taxon>Chelicerata</taxon>
        <taxon>Arachnida</taxon>
        <taxon>Araneae</taxon>
        <taxon>Araneomorphae</taxon>
        <taxon>Entelegynae</taxon>
        <taxon>Araneoidea</taxon>
        <taxon>Nephilidae</taxon>
        <taxon>Trichonephila</taxon>
    </lineage>
</organism>
<dbReference type="AlphaFoldDB" id="A0A8X7BJM8"/>
<dbReference type="Proteomes" id="UP000887159">
    <property type="component" value="Unassembled WGS sequence"/>
</dbReference>
<sequence length="141" mass="16452">MQSHGFKCYRGKLFLQETKVHRQAVLKDLRKRFRFEYLGSLIQRKNKKSRKFKVSVGEIVMVGADNKKRIIWPLGRITETIPCKDGQVRLVIVRTSQQEFLHPIQRIYSLQISSSDSLPAPMIWKSQMASPKLWIVLLAAR</sequence>
<evidence type="ECO:0000313" key="3">
    <source>
        <dbReference type="Proteomes" id="UP000887159"/>
    </source>
</evidence>
<proteinExistence type="predicted"/>